<dbReference type="SMART" id="SM00382">
    <property type="entry name" value="AAA"/>
    <property type="match status" value="1"/>
</dbReference>
<proteinExistence type="inferred from homology"/>
<dbReference type="FunFam" id="3.40.50.300:FF:002432">
    <property type="entry name" value="ATP synthase subunit alpha, mitochondrial"/>
    <property type="match status" value="1"/>
</dbReference>
<dbReference type="InterPro" id="IPR027417">
    <property type="entry name" value="P-loop_NTPase"/>
</dbReference>
<comment type="catalytic activity">
    <reaction evidence="16">
        <text>ATP + H2O + cellular proteinSide 1 = ADP + phosphate + cellular proteinSide 2.</text>
        <dbReference type="EC" id="7.4.2.8"/>
    </reaction>
</comment>
<keyword evidence="12" id="KW-0472">Membrane</keyword>
<evidence type="ECO:0000256" key="4">
    <source>
        <dbReference type="ARBA" id="ARBA00022448"/>
    </source>
</evidence>
<keyword evidence="19" id="KW-1185">Reference proteome</keyword>
<name>A0A6M5YKA7_9BACT</name>
<organism evidence="18 19">
    <name type="scientific">Frigoriglobus tundricola</name>
    <dbReference type="NCBI Taxonomy" id="2774151"/>
    <lineage>
        <taxon>Bacteria</taxon>
        <taxon>Pseudomonadati</taxon>
        <taxon>Planctomycetota</taxon>
        <taxon>Planctomycetia</taxon>
        <taxon>Gemmatales</taxon>
        <taxon>Gemmataceae</taxon>
        <taxon>Frigoriglobus</taxon>
    </lineage>
</organism>
<dbReference type="CDD" id="cd18114">
    <property type="entry name" value="ATP-synt_flagellum-secretory_path_III_C"/>
    <property type="match status" value="1"/>
</dbReference>
<accession>A0A6M5YKA7</accession>
<dbReference type="GO" id="GO:0016887">
    <property type="term" value="F:ATP hydrolysis activity"/>
    <property type="evidence" value="ECO:0007669"/>
    <property type="project" value="InterPro"/>
</dbReference>
<dbReference type="GO" id="GO:0030257">
    <property type="term" value="C:type III protein secretion system complex"/>
    <property type="evidence" value="ECO:0007669"/>
    <property type="project" value="InterPro"/>
</dbReference>
<keyword evidence="14" id="KW-0066">ATP synthesis</keyword>
<gene>
    <name evidence="18" type="ORF">FTUN_1928</name>
</gene>
<dbReference type="GO" id="GO:0046933">
    <property type="term" value="F:proton-transporting ATP synthase activity, rotational mechanism"/>
    <property type="evidence" value="ECO:0007669"/>
    <property type="project" value="TreeGrafter"/>
</dbReference>
<keyword evidence="9" id="KW-0653">Protein transport</keyword>
<evidence type="ECO:0000313" key="18">
    <source>
        <dbReference type="EMBL" id="QJW94408.1"/>
    </source>
</evidence>
<sequence length="438" mass="46834">MLGLDMSAMNRSITETPLYSVGGRLRSVTGLMTSVIPAAVGDHCFIMPRKGEPVLAEVIGFEKDIAYMVPFDVADNLCPGMPVLRKGKGATVPVGPKLLGRVVDGLGRPIDDKGPISGCVPVSVNRPAPPAMERQRIREPFVTGTRSIDAVLTCGRGQRIGIFAGSGVGKSTLLGEVAKGSKADVNVIALIGERGREVAPFLEDVLGEEGMARSVAVVATCEQTPLMRVRAAQSAIAIADHFREAGKNVLFVIDSLTRLALAQRELGLLLGEPPSSRGYTPSVFATLANTVERLGNASVGGITALLTVLVDGGDMDEPIADYVRGLVDGHIVLDRKLAERGFFPAIDVARSISRVATDVVDKPHAQAARKLRSILATYAEVQDLIRIGAYVRGSNAQVDKAIELMPRVEKFLKQDVGERSTFEQTRQGLFQLAAEWKF</sequence>
<dbReference type="KEGG" id="ftj:FTUN_1928"/>
<keyword evidence="6" id="KW-0547">Nucleotide-binding</keyword>
<evidence type="ECO:0000256" key="6">
    <source>
        <dbReference type="ARBA" id="ARBA00022741"/>
    </source>
</evidence>
<evidence type="ECO:0000256" key="5">
    <source>
        <dbReference type="ARBA" id="ARBA00022490"/>
    </source>
</evidence>
<dbReference type="EMBL" id="CP053452">
    <property type="protein sequence ID" value="QJW94408.1"/>
    <property type="molecule type" value="Genomic_DNA"/>
</dbReference>
<keyword evidence="8" id="KW-0067">ATP-binding</keyword>
<dbReference type="PANTHER" id="PTHR15184:SF9">
    <property type="entry name" value="SPI-1 TYPE 3 SECRETION SYSTEM ATPASE"/>
    <property type="match status" value="1"/>
</dbReference>
<dbReference type="GO" id="GO:0005737">
    <property type="term" value="C:cytoplasm"/>
    <property type="evidence" value="ECO:0007669"/>
    <property type="project" value="UniProtKB-SubCell"/>
</dbReference>
<keyword evidence="10" id="KW-1278">Translocase</keyword>
<evidence type="ECO:0000256" key="16">
    <source>
        <dbReference type="ARBA" id="ARBA00034006"/>
    </source>
</evidence>
<keyword evidence="7" id="KW-0375">Hydrogen ion transport</keyword>
<dbReference type="GO" id="GO:0045259">
    <property type="term" value="C:proton-transporting ATP synthase complex"/>
    <property type="evidence" value="ECO:0007669"/>
    <property type="project" value="UniProtKB-KW"/>
</dbReference>
<dbReference type="NCBIfam" id="TIGR01026">
    <property type="entry name" value="fliI_yscN"/>
    <property type="match status" value="1"/>
</dbReference>
<dbReference type="RefSeq" id="WP_227254815.1">
    <property type="nucleotide sequence ID" value="NZ_CP053452.2"/>
</dbReference>
<dbReference type="CDD" id="cd01136">
    <property type="entry name" value="ATPase_flagellum-secretory_path_III"/>
    <property type="match status" value="1"/>
</dbReference>
<dbReference type="SUPFAM" id="SSF52540">
    <property type="entry name" value="P-loop containing nucleoside triphosphate hydrolases"/>
    <property type="match status" value="1"/>
</dbReference>
<evidence type="ECO:0000256" key="1">
    <source>
        <dbReference type="ARBA" id="ARBA00004370"/>
    </source>
</evidence>
<evidence type="ECO:0000256" key="9">
    <source>
        <dbReference type="ARBA" id="ARBA00022927"/>
    </source>
</evidence>
<dbReference type="Pfam" id="PF00006">
    <property type="entry name" value="ATP-synt_ab"/>
    <property type="match status" value="1"/>
</dbReference>
<dbReference type="AlphaFoldDB" id="A0A6M5YKA7"/>
<evidence type="ECO:0000256" key="11">
    <source>
        <dbReference type="ARBA" id="ARBA00023065"/>
    </source>
</evidence>
<evidence type="ECO:0000259" key="17">
    <source>
        <dbReference type="SMART" id="SM00382"/>
    </source>
</evidence>
<evidence type="ECO:0000256" key="12">
    <source>
        <dbReference type="ARBA" id="ARBA00023136"/>
    </source>
</evidence>
<comment type="similarity">
    <text evidence="3">Belongs to the ATPase alpha/beta chains family.</text>
</comment>
<keyword evidence="4" id="KW-0813">Transport</keyword>
<evidence type="ECO:0000256" key="10">
    <source>
        <dbReference type="ARBA" id="ARBA00022967"/>
    </source>
</evidence>
<evidence type="ECO:0000256" key="3">
    <source>
        <dbReference type="ARBA" id="ARBA00008936"/>
    </source>
</evidence>
<feature type="domain" description="AAA+ ATPase" evidence="17">
    <location>
        <begin position="156"/>
        <end position="337"/>
    </location>
</feature>
<dbReference type="InterPro" id="IPR020003">
    <property type="entry name" value="ATPase_a/bsu_AS"/>
</dbReference>
<dbReference type="InterPro" id="IPR005714">
    <property type="entry name" value="ATPase_T3SS_FliI/YscN"/>
</dbReference>
<comment type="subunit">
    <text evidence="15">F-type ATPases have 2 components, CF(1) - the catalytic core - and CF(0) - the membrane proton channel. CF(1) has five subunits: alpha(3), beta(3), gamma(1), delta(1), epsilon(1). CF(0) has four main subunits: a(1), b(1), b'(1) and c(9-12).</text>
</comment>
<evidence type="ECO:0000256" key="15">
    <source>
        <dbReference type="ARBA" id="ARBA00026013"/>
    </source>
</evidence>
<keyword evidence="5" id="KW-0963">Cytoplasm</keyword>
<dbReference type="Pfam" id="PF18269">
    <property type="entry name" value="T3SS_ATPase_C"/>
    <property type="match status" value="1"/>
</dbReference>
<keyword evidence="13" id="KW-0139">CF(1)</keyword>
<evidence type="ECO:0000256" key="8">
    <source>
        <dbReference type="ARBA" id="ARBA00022840"/>
    </source>
</evidence>
<dbReference type="InterPro" id="IPR003593">
    <property type="entry name" value="AAA+_ATPase"/>
</dbReference>
<dbReference type="GO" id="GO:0008564">
    <property type="term" value="F:protein-exporting ATPase activity"/>
    <property type="evidence" value="ECO:0007669"/>
    <property type="project" value="UniProtKB-EC"/>
</dbReference>
<evidence type="ECO:0000256" key="13">
    <source>
        <dbReference type="ARBA" id="ARBA00023196"/>
    </source>
</evidence>
<dbReference type="InterPro" id="IPR040627">
    <property type="entry name" value="T3SS_ATPase_C"/>
</dbReference>
<dbReference type="FunFam" id="3.40.50.12240:FF:000002">
    <property type="entry name" value="Flagellum-specific ATP synthase FliI"/>
    <property type="match status" value="1"/>
</dbReference>
<dbReference type="GO" id="GO:0005524">
    <property type="term" value="F:ATP binding"/>
    <property type="evidence" value="ECO:0007669"/>
    <property type="project" value="UniProtKB-KW"/>
</dbReference>
<dbReference type="InterPro" id="IPR050053">
    <property type="entry name" value="ATPase_alpha/beta_chains"/>
</dbReference>
<evidence type="ECO:0000256" key="2">
    <source>
        <dbReference type="ARBA" id="ARBA00004496"/>
    </source>
</evidence>
<dbReference type="Gene3D" id="3.40.50.12240">
    <property type="match status" value="1"/>
</dbReference>
<dbReference type="PANTHER" id="PTHR15184">
    <property type="entry name" value="ATP SYNTHASE"/>
    <property type="match status" value="1"/>
</dbReference>
<dbReference type="GO" id="GO:0030254">
    <property type="term" value="P:protein secretion by the type III secretion system"/>
    <property type="evidence" value="ECO:0007669"/>
    <property type="project" value="InterPro"/>
</dbReference>
<reference evidence="19" key="1">
    <citation type="submission" date="2020-05" db="EMBL/GenBank/DDBJ databases">
        <title>Frigoriglobus tundricola gen. nov., sp. nov., a psychrotolerant cellulolytic planctomycete of the family Gemmataceae with two divergent copies of 16S rRNA gene.</title>
        <authorList>
            <person name="Kulichevskaya I.S."/>
            <person name="Ivanova A.A."/>
            <person name="Naumoff D.G."/>
            <person name="Beletsky A.V."/>
            <person name="Rijpstra W.I.C."/>
            <person name="Sinninghe Damste J.S."/>
            <person name="Mardanov A.V."/>
            <person name="Ravin N.V."/>
            <person name="Dedysh S.N."/>
        </authorList>
    </citation>
    <scope>NUCLEOTIDE SEQUENCE [LARGE SCALE GENOMIC DNA]</scope>
    <source>
        <strain evidence="19">PL17</strain>
    </source>
</reference>
<evidence type="ECO:0000256" key="14">
    <source>
        <dbReference type="ARBA" id="ARBA00023310"/>
    </source>
</evidence>
<evidence type="ECO:0000256" key="7">
    <source>
        <dbReference type="ARBA" id="ARBA00022781"/>
    </source>
</evidence>
<dbReference type="PROSITE" id="PS00152">
    <property type="entry name" value="ATPASE_ALPHA_BETA"/>
    <property type="match status" value="1"/>
</dbReference>
<evidence type="ECO:0000313" key="19">
    <source>
        <dbReference type="Proteomes" id="UP000503447"/>
    </source>
</evidence>
<dbReference type="InterPro" id="IPR000194">
    <property type="entry name" value="ATPase_F1/V1/A1_a/bsu_nucl-bd"/>
</dbReference>
<protein>
    <submittedName>
        <fullName evidence="18">Flagellum-specific ATP synthase FliI</fullName>
    </submittedName>
</protein>
<keyword evidence="11" id="KW-0406">Ion transport</keyword>
<dbReference type="Proteomes" id="UP000503447">
    <property type="component" value="Chromosome"/>
</dbReference>
<comment type="subcellular location">
    <subcellularLocation>
        <location evidence="2">Cytoplasm</location>
    </subcellularLocation>
    <subcellularLocation>
        <location evidence="1">Membrane</location>
    </subcellularLocation>
</comment>